<accession>A0A3P6PV65</accession>
<dbReference type="EMBL" id="UYRU01007561">
    <property type="protein sequence ID" value="VDK41222.1"/>
    <property type="molecule type" value="Genomic_DNA"/>
</dbReference>
<reference evidence="1 2" key="1">
    <citation type="submission" date="2018-11" db="EMBL/GenBank/DDBJ databases">
        <authorList>
            <consortium name="Pathogen Informatics"/>
        </authorList>
    </citation>
    <scope>NUCLEOTIDE SEQUENCE [LARGE SCALE GENOMIC DNA]</scope>
</reference>
<name>A0A3P6PV65_DIBLA</name>
<evidence type="ECO:0000313" key="2">
    <source>
        <dbReference type="Proteomes" id="UP000281553"/>
    </source>
</evidence>
<evidence type="ECO:0000313" key="1">
    <source>
        <dbReference type="EMBL" id="VDK41222.1"/>
    </source>
</evidence>
<sequence length="179" mass="19578">MAAGGFSPAYHSGDSLIDDTVKALEKDAAFMSTFADRGFPSLLKVYCVGPTLVFASGLCPPHSEGNANGGEHLVQLADFAQLLKRVFDELRAQAKRSDDFYYVEIGRSNFEYDYASIDLLLLAAAVIMTDPAGLNDVPYSVSPRATIRGLRPGQFEPFSLPAPETEYRSSKHHFHVLTD</sequence>
<protein>
    <submittedName>
        <fullName evidence="1">Uncharacterized protein</fullName>
    </submittedName>
</protein>
<gene>
    <name evidence="1" type="ORF">DILT_LOCUS1219</name>
</gene>
<organism evidence="1 2">
    <name type="scientific">Dibothriocephalus latus</name>
    <name type="common">Fish tapeworm</name>
    <name type="synonym">Diphyllobothrium latum</name>
    <dbReference type="NCBI Taxonomy" id="60516"/>
    <lineage>
        <taxon>Eukaryota</taxon>
        <taxon>Metazoa</taxon>
        <taxon>Spiralia</taxon>
        <taxon>Lophotrochozoa</taxon>
        <taxon>Platyhelminthes</taxon>
        <taxon>Cestoda</taxon>
        <taxon>Eucestoda</taxon>
        <taxon>Diphyllobothriidea</taxon>
        <taxon>Diphyllobothriidae</taxon>
        <taxon>Dibothriocephalus</taxon>
    </lineage>
</organism>
<keyword evidence="2" id="KW-1185">Reference proteome</keyword>
<dbReference type="AlphaFoldDB" id="A0A3P6PV65"/>
<proteinExistence type="predicted"/>
<dbReference type="Proteomes" id="UP000281553">
    <property type="component" value="Unassembled WGS sequence"/>
</dbReference>